<organism evidence="1 2">
    <name type="scientific">Candidatus Staskawiczbacteria bacterium RIFCSPHIGHO2_01_FULL_36_16</name>
    <dbReference type="NCBI Taxonomy" id="1802200"/>
    <lineage>
        <taxon>Bacteria</taxon>
        <taxon>Candidatus Staskawicziibacteriota</taxon>
    </lineage>
</organism>
<accession>A0A1G2HPI4</accession>
<dbReference type="AlphaFoldDB" id="A0A1G2HPI4"/>
<name>A0A1G2HPI4_9BACT</name>
<dbReference type="Proteomes" id="UP000177190">
    <property type="component" value="Unassembled WGS sequence"/>
</dbReference>
<gene>
    <name evidence="1" type="ORF">A2812_03210</name>
</gene>
<evidence type="ECO:0000313" key="2">
    <source>
        <dbReference type="Proteomes" id="UP000177190"/>
    </source>
</evidence>
<proteinExistence type="predicted"/>
<protein>
    <submittedName>
        <fullName evidence="1">Uncharacterized protein</fullName>
    </submittedName>
</protein>
<comment type="caution">
    <text evidence="1">The sequence shown here is derived from an EMBL/GenBank/DDBJ whole genome shotgun (WGS) entry which is preliminary data.</text>
</comment>
<evidence type="ECO:0000313" key="1">
    <source>
        <dbReference type="EMBL" id="OGZ64452.1"/>
    </source>
</evidence>
<sequence length="66" mass="7394">MSERRWLKVEAGHDGKPIAHLPNGKIVLFKRDMLPPVNRIVDTIIVSKDDNKAIGEWTGAMKPTNS</sequence>
<dbReference type="EMBL" id="MHOM01000022">
    <property type="protein sequence ID" value="OGZ64452.1"/>
    <property type="molecule type" value="Genomic_DNA"/>
</dbReference>
<reference evidence="1 2" key="1">
    <citation type="journal article" date="2016" name="Nat. Commun.">
        <title>Thousands of microbial genomes shed light on interconnected biogeochemical processes in an aquifer system.</title>
        <authorList>
            <person name="Anantharaman K."/>
            <person name="Brown C.T."/>
            <person name="Hug L.A."/>
            <person name="Sharon I."/>
            <person name="Castelle C.J."/>
            <person name="Probst A.J."/>
            <person name="Thomas B.C."/>
            <person name="Singh A."/>
            <person name="Wilkins M.J."/>
            <person name="Karaoz U."/>
            <person name="Brodie E.L."/>
            <person name="Williams K.H."/>
            <person name="Hubbard S.S."/>
            <person name="Banfield J.F."/>
        </authorList>
    </citation>
    <scope>NUCLEOTIDE SEQUENCE [LARGE SCALE GENOMIC DNA]</scope>
</reference>